<dbReference type="EMBL" id="FNJU01000022">
    <property type="protein sequence ID" value="SDP96617.1"/>
    <property type="molecule type" value="Genomic_DNA"/>
</dbReference>
<organism evidence="2 3">
    <name type="scientific">Litchfieldia salsa</name>
    <dbReference type="NCBI Taxonomy" id="930152"/>
    <lineage>
        <taxon>Bacteria</taxon>
        <taxon>Bacillati</taxon>
        <taxon>Bacillota</taxon>
        <taxon>Bacilli</taxon>
        <taxon>Bacillales</taxon>
        <taxon>Bacillaceae</taxon>
        <taxon>Litchfieldia</taxon>
    </lineage>
</organism>
<reference evidence="3" key="1">
    <citation type="submission" date="2016-10" db="EMBL/GenBank/DDBJ databases">
        <authorList>
            <person name="Varghese N."/>
            <person name="Submissions S."/>
        </authorList>
    </citation>
    <scope>NUCLEOTIDE SEQUENCE [LARGE SCALE GENOMIC DNA]</scope>
    <source>
        <strain evidence="3">IBRC-M10078</strain>
    </source>
</reference>
<accession>A0A1H0X0Y6</accession>
<dbReference type="InterPro" id="IPR048147">
    <property type="entry name" value="CBO0543-like"/>
</dbReference>
<keyword evidence="1" id="KW-0472">Membrane</keyword>
<protein>
    <submittedName>
        <fullName evidence="2">Uncharacterized protein</fullName>
    </submittedName>
</protein>
<sequence length="192" mass="22966">MLDSKQQQYFDKLTSIQENLTKETVEYWKVYSDFSTWQFWFILIMLVGPLILLFFTIDRKMIFRIGFFGFSVHILFAYIESFGIRYGFWGYPYQVLPFLPSFSLDASVIPIVSMLVYQWTINHNKSFFLYSVITAIIFGFGFKPLLVSINLFQKDDWVNYFLIFLLYLILFQLAYLMTKLFLVLHKKGENNQ</sequence>
<feature type="transmembrane region" description="Helical" evidence="1">
    <location>
        <begin position="62"/>
        <end position="79"/>
    </location>
</feature>
<evidence type="ECO:0000313" key="3">
    <source>
        <dbReference type="Proteomes" id="UP000199159"/>
    </source>
</evidence>
<evidence type="ECO:0000313" key="2">
    <source>
        <dbReference type="EMBL" id="SDP96617.1"/>
    </source>
</evidence>
<name>A0A1H0X0Y6_9BACI</name>
<feature type="transmembrane region" description="Helical" evidence="1">
    <location>
        <begin position="127"/>
        <end position="151"/>
    </location>
</feature>
<dbReference type="RefSeq" id="WP_386756493.1">
    <property type="nucleotide sequence ID" value="NZ_JBHSDM010000011.1"/>
</dbReference>
<dbReference type="AlphaFoldDB" id="A0A1H0X0Y6"/>
<keyword evidence="1" id="KW-1133">Transmembrane helix</keyword>
<dbReference type="STRING" id="930152.SAMN05216565_12214"/>
<feature type="transmembrane region" description="Helical" evidence="1">
    <location>
        <begin position="37"/>
        <end position="55"/>
    </location>
</feature>
<dbReference type="NCBIfam" id="NF041644">
    <property type="entry name" value="CBO0543_fam"/>
    <property type="match status" value="1"/>
</dbReference>
<dbReference type="Proteomes" id="UP000199159">
    <property type="component" value="Unassembled WGS sequence"/>
</dbReference>
<gene>
    <name evidence="2" type="ORF">SAMN05216565_12214</name>
</gene>
<feature type="transmembrane region" description="Helical" evidence="1">
    <location>
        <begin position="157"/>
        <end position="177"/>
    </location>
</feature>
<keyword evidence="1" id="KW-0812">Transmembrane</keyword>
<proteinExistence type="predicted"/>
<keyword evidence="3" id="KW-1185">Reference proteome</keyword>
<evidence type="ECO:0000256" key="1">
    <source>
        <dbReference type="SAM" id="Phobius"/>
    </source>
</evidence>
<feature type="transmembrane region" description="Helical" evidence="1">
    <location>
        <begin position="99"/>
        <end position="120"/>
    </location>
</feature>